<evidence type="ECO:0000313" key="1">
    <source>
        <dbReference type="EMBL" id="EPX55425.1"/>
    </source>
</evidence>
<organism evidence="1 2">
    <name type="scientific">Cystobacter fuscus (strain ATCC 25194 / DSM 2262 / NBRC 100088 / M29)</name>
    <dbReference type="NCBI Taxonomy" id="1242864"/>
    <lineage>
        <taxon>Bacteria</taxon>
        <taxon>Pseudomonadati</taxon>
        <taxon>Myxococcota</taxon>
        <taxon>Myxococcia</taxon>
        <taxon>Myxococcales</taxon>
        <taxon>Cystobacterineae</taxon>
        <taxon>Archangiaceae</taxon>
        <taxon>Cystobacter</taxon>
    </lineage>
</organism>
<protein>
    <submittedName>
        <fullName evidence="1">Uncharacterized protein</fullName>
    </submittedName>
</protein>
<dbReference type="EMBL" id="ANAH02000071">
    <property type="protein sequence ID" value="EPX55425.1"/>
    <property type="molecule type" value="Genomic_DNA"/>
</dbReference>
<reference evidence="1" key="1">
    <citation type="submission" date="2013-05" db="EMBL/GenBank/DDBJ databases">
        <title>Genome assembly of Cystobacter fuscus DSM 2262.</title>
        <authorList>
            <person name="Sharma G."/>
            <person name="Khatri I."/>
            <person name="Kaur C."/>
            <person name="Mayilraj S."/>
            <person name="Subramanian S."/>
        </authorList>
    </citation>
    <scope>NUCLEOTIDE SEQUENCE [LARGE SCALE GENOMIC DNA]</scope>
    <source>
        <strain evidence="1">DSM 2262</strain>
    </source>
</reference>
<accession>S9NTF7</accession>
<sequence length="54" mass="6035">MQQLRVEPERHACPLTFEHELLASEQIGTGIIRQDVTTPSHVTLTPSEAEQLVP</sequence>
<evidence type="ECO:0000313" key="2">
    <source>
        <dbReference type="Proteomes" id="UP000011682"/>
    </source>
</evidence>
<comment type="caution">
    <text evidence="1">The sequence shown here is derived from an EMBL/GenBank/DDBJ whole genome shotgun (WGS) entry which is preliminary data.</text>
</comment>
<dbReference type="AlphaFoldDB" id="S9NTF7"/>
<dbReference type="Proteomes" id="UP000011682">
    <property type="component" value="Unassembled WGS sequence"/>
</dbReference>
<proteinExistence type="predicted"/>
<name>S9NTF7_CYSF2</name>
<keyword evidence="2" id="KW-1185">Reference proteome</keyword>
<gene>
    <name evidence="1" type="ORF">D187_009036</name>
</gene>